<dbReference type="AlphaFoldDB" id="A0AAP0I3N6"/>
<dbReference type="EMBL" id="JBBNAF010000010">
    <property type="protein sequence ID" value="KAK9107204.1"/>
    <property type="molecule type" value="Genomic_DNA"/>
</dbReference>
<dbReference type="Gene3D" id="3.30.730.10">
    <property type="entry name" value="AP2/ERF domain"/>
    <property type="match status" value="1"/>
</dbReference>
<accession>A0AAP0I3N6</accession>
<evidence type="ECO:0000313" key="2">
    <source>
        <dbReference type="Proteomes" id="UP001420932"/>
    </source>
</evidence>
<keyword evidence="2" id="KW-1185">Reference proteome</keyword>
<name>A0AAP0I3N6_9MAGN</name>
<dbReference type="InterPro" id="IPR036955">
    <property type="entry name" value="AP2/ERF_dom_sf"/>
</dbReference>
<evidence type="ECO:0000313" key="1">
    <source>
        <dbReference type="EMBL" id="KAK9107204.1"/>
    </source>
</evidence>
<reference evidence="1 2" key="1">
    <citation type="submission" date="2024-01" db="EMBL/GenBank/DDBJ databases">
        <title>Genome assemblies of Stephania.</title>
        <authorList>
            <person name="Yang L."/>
        </authorList>
    </citation>
    <scope>NUCLEOTIDE SEQUENCE [LARGE SCALE GENOMIC DNA]</scope>
    <source>
        <strain evidence="1">YNDBR</strain>
        <tissue evidence="1">Leaf</tissue>
    </source>
</reference>
<dbReference type="GO" id="GO:0003700">
    <property type="term" value="F:DNA-binding transcription factor activity"/>
    <property type="evidence" value="ECO:0007669"/>
    <property type="project" value="InterPro"/>
</dbReference>
<dbReference type="InterPro" id="IPR045277">
    <property type="entry name" value="DRE1A-I"/>
</dbReference>
<sequence length="49" mass="5500">MAARAHDVAALALRGRSACLNFADSLWRLGHGETVPLKLLLIKNRNFRR</sequence>
<dbReference type="Proteomes" id="UP001420932">
    <property type="component" value="Unassembled WGS sequence"/>
</dbReference>
<dbReference type="PANTHER" id="PTHR31839">
    <property type="entry name" value="DEHYDRATION-RESPONSIVE ELEMENT-BINDING PROTEIN 1D"/>
    <property type="match status" value="1"/>
</dbReference>
<comment type="caution">
    <text evidence="1">The sequence shown here is derived from an EMBL/GenBank/DDBJ whole genome shotgun (WGS) entry which is preliminary data.</text>
</comment>
<protein>
    <submittedName>
        <fullName evidence="1">Uncharacterized protein</fullName>
    </submittedName>
</protein>
<dbReference type="PANTHER" id="PTHR31839:SF2">
    <property type="entry name" value="DEHYDRATION-RESPONSIVE ELEMENT-BINDING PROTEIN 1D"/>
    <property type="match status" value="1"/>
</dbReference>
<organism evidence="1 2">
    <name type="scientific">Stephania yunnanensis</name>
    <dbReference type="NCBI Taxonomy" id="152371"/>
    <lineage>
        <taxon>Eukaryota</taxon>
        <taxon>Viridiplantae</taxon>
        <taxon>Streptophyta</taxon>
        <taxon>Embryophyta</taxon>
        <taxon>Tracheophyta</taxon>
        <taxon>Spermatophyta</taxon>
        <taxon>Magnoliopsida</taxon>
        <taxon>Ranunculales</taxon>
        <taxon>Menispermaceae</taxon>
        <taxon>Menispermoideae</taxon>
        <taxon>Cissampelideae</taxon>
        <taxon>Stephania</taxon>
    </lineage>
</organism>
<proteinExistence type="predicted"/>
<gene>
    <name evidence="1" type="ORF">Syun_023215</name>
</gene>